<organism evidence="1 2">
    <name type="scientific">Puccinia graminis f. sp. tritici</name>
    <dbReference type="NCBI Taxonomy" id="56615"/>
    <lineage>
        <taxon>Eukaryota</taxon>
        <taxon>Fungi</taxon>
        <taxon>Dikarya</taxon>
        <taxon>Basidiomycota</taxon>
        <taxon>Pucciniomycotina</taxon>
        <taxon>Pucciniomycetes</taxon>
        <taxon>Pucciniales</taxon>
        <taxon>Pucciniaceae</taxon>
        <taxon>Puccinia</taxon>
    </lineage>
</organism>
<name>A0A5B0NFY3_PUCGR</name>
<evidence type="ECO:0000313" key="2">
    <source>
        <dbReference type="Proteomes" id="UP000325313"/>
    </source>
</evidence>
<protein>
    <submittedName>
        <fullName evidence="1">Uncharacterized protein</fullName>
    </submittedName>
</protein>
<evidence type="ECO:0000313" key="1">
    <source>
        <dbReference type="EMBL" id="KAA1088185.1"/>
    </source>
</evidence>
<comment type="caution">
    <text evidence="1">The sequence shown here is derived from an EMBL/GenBank/DDBJ whole genome shotgun (WGS) entry which is preliminary data.</text>
</comment>
<dbReference type="AlphaFoldDB" id="A0A5B0NFY3"/>
<proteinExistence type="predicted"/>
<gene>
    <name evidence="1" type="ORF">PGTUg99_024048</name>
</gene>
<dbReference type="Proteomes" id="UP000325313">
    <property type="component" value="Unassembled WGS sequence"/>
</dbReference>
<dbReference type="EMBL" id="VDEP01000407">
    <property type="protein sequence ID" value="KAA1088185.1"/>
    <property type="molecule type" value="Genomic_DNA"/>
</dbReference>
<sequence length="81" mass="9056">MRSKKLVSGLRRRWQIFSGGQTGQLVLYFLLVDQVMASLPLGRVERLRGQCVRLGRQNVRIDYGDPSSGGKIEILGARVVV</sequence>
<reference evidence="1 2" key="1">
    <citation type="submission" date="2019-05" db="EMBL/GenBank/DDBJ databases">
        <title>Emergence of the Ug99 lineage of the wheat stem rust pathogen through somatic hybridization.</title>
        <authorList>
            <person name="Li F."/>
            <person name="Upadhyaya N.M."/>
            <person name="Sperschneider J."/>
            <person name="Matny O."/>
            <person name="Nguyen-Phuc H."/>
            <person name="Mago R."/>
            <person name="Raley C."/>
            <person name="Miller M.E."/>
            <person name="Silverstein K.A.T."/>
            <person name="Henningsen E."/>
            <person name="Hirsch C.D."/>
            <person name="Visser B."/>
            <person name="Pretorius Z.A."/>
            <person name="Steffenson B.J."/>
            <person name="Schwessinger B."/>
            <person name="Dodds P.N."/>
            <person name="Figueroa M."/>
        </authorList>
    </citation>
    <scope>NUCLEOTIDE SEQUENCE [LARGE SCALE GENOMIC DNA]</scope>
    <source>
        <strain evidence="1 2">Ug99</strain>
    </source>
</reference>
<accession>A0A5B0NFY3</accession>